<dbReference type="NCBIfam" id="TIGR01297">
    <property type="entry name" value="CDF"/>
    <property type="match status" value="1"/>
</dbReference>
<dbReference type="GO" id="GO:0005385">
    <property type="term" value="F:zinc ion transmembrane transporter activity"/>
    <property type="evidence" value="ECO:0007669"/>
    <property type="project" value="TreeGrafter"/>
</dbReference>
<feature type="transmembrane region" description="Helical" evidence="10">
    <location>
        <begin position="216"/>
        <end position="233"/>
    </location>
</feature>
<keyword evidence="7" id="KW-0406">Ion transport</keyword>
<feature type="region of interest" description="Disordered" evidence="9">
    <location>
        <begin position="1"/>
        <end position="40"/>
    </location>
</feature>
<evidence type="ECO:0000256" key="3">
    <source>
        <dbReference type="ARBA" id="ARBA00022448"/>
    </source>
</evidence>
<dbReference type="SUPFAM" id="SSF160240">
    <property type="entry name" value="Cation efflux protein cytoplasmic domain-like"/>
    <property type="match status" value="1"/>
</dbReference>
<feature type="transmembrane region" description="Helical" evidence="10">
    <location>
        <begin position="112"/>
        <end position="136"/>
    </location>
</feature>
<comment type="caution">
    <text evidence="13">The sequence shown here is derived from an EMBL/GenBank/DDBJ whole genome shotgun (WGS) entry which is preliminary data.</text>
</comment>
<dbReference type="InterPro" id="IPR058533">
    <property type="entry name" value="Cation_efflux_TM"/>
</dbReference>
<dbReference type="EMBL" id="JOPB01000007">
    <property type="protein sequence ID" value="OUI78131.1"/>
    <property type="molecule type" value="Genomic_DNA"/>
</dbReference>
<dbReference type="RefSeq" id="WP_179191846.1">
    <property type="nucleotide sequence ID" value="NZ_JOPB01000007.1"/>
</dbReference>
<keyword evidence="3" id="KW-0813">Transport</keyword>
<evidence type="ECO:0000256" key="4">
    <source>
        <dbReference type="ARBA" id="ARBA00022692"/>
    </source>
</evidence>
<feature type="compositionally biased region" description="Basic residues" evidence="9">
    <location>
        <begin position="1"/>
        <end position="10"/>
    </location>
</feature>
<accession>A0A251ZU00</accession>
<dbReference type="InterPro" id="IPR002524">
    <property type="entry name" value="Cation_efflux"/>
</dbReference>
<keyword evidence="5" id="KW-0864">Zinc transport</keyword>
<organism evidence="13 14">
    <name type="scientific">Commensalibacter intestini</name>
    <dbReference type="NCBI Taxonomy" id="479936"/>
    <lineage>
        <taxon>Bacteria</taxon>
        <taxon>Pseudomonadati</taxon>
        <taxon>Pseudomonadota</taxon>
        <taxon>Alphaproteobacteria</taxon>
        <taxon>Acetobacterales</taxon>
        <taxon>Acetobacteraceae</taxon>
    </lineage>
</organism>
<feature type="compositionally biased region" description="Basic and acidic residues" evidence="9">
    <location>
        <begin position="11"/>
        <end position="31"/>
    </location>
</feature>
<dbReference type="Pfam" id="PF01545">
    <property type="entry name" value="Cation_efflux"/>
    <property type="match status" value="1"/>
</dbReference>
<evidence type="ECO:0000313" key="13">
    <source>
        <dbReference type="EMBL" id="OUI78131.1"/>
    </source>
</evidence>
<evidence type="ECO:0000259" key="11">
    <source>
        <dbReference type="Pfam" id="PF01545"/>
    </source>
</evidence>
<dbReference type="Proteomes" id="UP000194946">
    <property type="component" value="Unassembled WGS sequence"/>
</dbReference>
<evidence type="ECO:0000313" key="14">
    <source>
        <dbReference type="Proteomes" id="UP000194946"/>
    </source>
</evidence>
<evidence type="ECO:0000256" key="8">
    <source>
        <dbReference type="ARBA" id="ARBA00023136"/>
    </source>
</evidence>
<dbReference type="PANTHER" id="PTHR11562">
    <property type="entry name" value="CATION EFFLUX PROTEIN/ ZINC TRANSPORTER"/>
    <property type="match status" value="1"/>
</dbReference>
<keyword evidence="14" id="KW-1185">Reference proteome</keyword>
<evidence type="ECO:0000256" key="2">
    <source>
        <dbReference type="ARBA" id="ARBA00008873"/>
    </source>
</evidence>
<evidence type="ECO:0000256" key="7">
    <source>
        <dbReference type="ARBA" id="ARBA00023065"/>
    </source>
</evidence>
<feature type="domain" description="Cation efflux protein transmembrane" evidence="11">
    <location>
        <begin position="52"/>
        <end position="237"/>
    </location>
</feature>
<name>A0A251ZU00_9PROT</name>
<keyword evidence="5" id="KW-0862">Zinc</keyword>
<evidence type="ECO:0000256" key="1">
    <source>
        <dbReference type="ARBA" id="ARBA00004141"/>
    </source>
</evidence>
<keyword evidence="6 10" id="KW-1133">Transmembrane helix</keyword>
<gene>
    <name evidence="13" type="ORF">HK18_08740</name>
</gene>
<feature type="domain" description="Cation efflux protein cytoplasmic" evidence="12">
    <location>
        <begin position="246"/>
        <end position="318"/>
    </location>
</feature>
<dbReference type="AlphaFoldDB" id="A0A251ZU00"/>
<feature type="transmembrane region" description="Helical" evidence="10">
    <location>
        <begin position="184"/>
        <end position="210"/>
    </location>
</feature>
<dbReference type="InterPro" id="IPR036837">
    <property type="entry name" value="Cation_efflux_CTD_sf"/>
</dbReference>
<dbReference type="SUPFAM" id="SSF161111">
    <property type="entry name" value="Cation efflux protein transmembrane domain-like"/>
    <property type="match status" value="1"/>
</dbReference>
<keyword evidence="4 10" id="KW-0812">Transmembrane</keyword>
<reference evidence="14" key="1">
    <citation type="submission" date="2014-06" db="EMBL/GenBank/DDBJ databases">
        <authorList>
            <person name="Winans N.J."/>
            <person name="Newell P.D."/>
            <person name="Douglas A.E."/>
        </authorList>
    </citation>
    <scope>NUCLEOTIDE SEQUENCE [LARGE SCALE GENOMIC DNA]</scope>
    <source>
        <strain evidence="14">DmL_052</strain>
    </source>
</reference>
<dbReference type="InterPro" id="IPR027469">
    <property type="entry name" value="Cation_efflux_TMD_sf"/>
</dbReference>
<dbReference type="Pfam" id="PF16916">
    <property type="entry name" value="ZT_dimer"/>
    <property type="match status" value="1"/>
</dbReference>
<feature type="transmembrane region" description="Helical" evidence="10">
    <location>
        <begin position="148"/>
        <end position="172"/>
    </location>
</feature>
<comment type="subcellular location">
    <subcellularLocation>
        <location evidence="1">Membrane</location>
        <topology evidence="1">Multi-pass membrane protein</topology>
    </subcellularLocation>
</comment>
<keyword evidence="8 10" id="KW-0472">Membrane</keyword>
<dbReference type="InterPro" id="IPR027470">
    <property type="entry name" value="Cation_efflux_CTD"/>
</dbReference>
<dbReference type="PANTHER" id="PTHR11562:SF17">
    <property type="entry name" value="RE54080P-RELATED"/>
    <property type="match status" value="1"/>
</dbReference>
<dbReference type="InterPro" id="IPR050681">
    <property type="entry name" value="CDF/SLC30A"/>
</dbReference>
<comment type="similarity">
    <text evidence="2">Belongs to the cation diffusion facilitator (CDF) transporter (TC 2.A.4) family. SLC30A subfamily.</text>
</comment>
<protein>
    <submittedName>
        <fullName evidence="13">Cation transporter</fullName>
    </submittedName>
</protein>
<dbReference type="Gene3D" id="1.20.1510.10">
    <property type="entry name" value="Cation efflux protein transmembrane domain"/>
    <property type="match status" value="1"/>
</dbReference>
<evidence type="ECO:0000259" key="12">
    <source>
        <dbReference type="Pfam" id="PF16916"/>
    </source>
</evidence>
<sequence>MSEHQHHHHDHNHEHNHEHDHDHNLDHDCGGHSHAHGHHHHVPKSFGTAFAVGITLNIIYVIAEAAWGFWGNSLALLADAGHNLSDILALACAWAAAILGQKKPTDNFTYGYRRTSILASLTNAVILLIVTGGIILEAIERIFHPAPVAGWTVIIVAAIGVVVNGITAMMFASGHKEDLNIKGAFLHMAYDALLSLAVVVTGVIILFTNFNLLDPIISLVVSVVIIMGTWSLLKDSVTLAVDGVPTNIKRKDVEKYLRELPSIVDLHDLHIWAMSTTETALTVHLVSNVDHRSDNFLTVTSQQLKDQFKIGHTTIQIELLNESKSCLLASTETV</sequence>
<evidence type="ECO:0000256" key="6">
    <source>
        <dbReference type="ARBA" id="ARBA00022989"/>
    </source>
</evidence>
<feature type="transmembrane region" description="Helical" evidence="10">
    <location>
        <begin position="49"/>
        <end position="70"/>
    </location>
</feature>
<evidence type="ECO:0000256" key="5">
    <source>
        <dbReference type="ARBA" id="ARBA00022906"/>
    </source>
</evidence>
<proteinExistence type="inferred from homology"/>
<dbReference type="GO" id="GO:0005886">
    <property type="term" value="C:plasma membrane"/>
    <property type="evidence" value="ECO:0007669"/>
    <property type="project" value="TreeGrafter"/>
</dbReference>
<evidence type="ECO:0000256" key="10">
    <source>
        <dbReference type="SAM" id="Phobius"/>
    </source>
</evidence>
<evidence type="ECO:0000256" key="9">
    <source>
        <dbReference type="SAM" id="MobiDB-lite"/>
    </source>
</evidence>